<sequence length="271" mass="28139">MVMRKHQRYFPVFSPSGALLPAFVTVANGPIDAAAVAAGNEAVLRARFEDASFFYKEDLRQPLEEFRPKLKGTLFQKDLGTLLDKSDRVVSITAPLADAMGLGAAKGVAVEAARLAKADLATSTVMEMTALAGTMGRHYALKQGLQPEVAEAIFEAALPRQAGDKLPASPAGIVVAVADRLDSLVGLVAAVGAPSATADPYGLRRAAYGMLQALVSNNVQLSLSSAVSLAAAAQPVKVDAKAQAAVLDFVGRRLEQLLVDAGVPAEAGESS</sequence>
<dbReference type="GO" id="GO:0006426">
    <property type="term" value="P:glycyl-tRNA aminoacylation"/>
    <property type="evidence" value="ECO:0007669"/>
    <property type="project" value="InterPro"/>
</dbReference>
<dbReference type="STRING" id="145388.A0A0D2MA34"/>
<protein>
    <recommendedName>
        <fullName evidence="2">glycine--tRNA ligase</fullName>
        <ecNumber evidence="2">6.1.1.14</ecNumber>
    </recommendedName>
</protein>
<keyword evidence="10" id="KW-1185">Reference proteome</keyword>
<dbReference type="SUPFAM" id="SSF109604">
    <property type="entry name" value="HD-domain/PDEase-like"/>
    <property type="match status" value="1"/>
</dbReference>
<dbReference type="EMBL" id="KK105829">
    <property type="protein sequence ID" value="KIY92230.1"/>
    <property type="molecule type" value="Genomic_DNA"/>
</dbReference>
<comment type="catalytic activity">
    <reaction evidence="8">
        <text>tRNA(Gly) + glycine + ATP = glycyl-tRNA(Gly) + AMP + diphosphate</text>
        <dbReference type="Rhea" id="RHEA:16013"/>
        <dbReference type="Rhea" id="RHEA-COMP:9664"/>
        <dbReference type="Rhea" id="RHEA-COMP:9683"/>
        <dbReference type="ChEBI" id="CHEBI:30616"/>
        <dbReference type="ChEBI" id="CHEBI:33019"/>
        <dbReference type="ChEBI" id="CHEBI:57305"/>
        <dbReference type="ChEBI" id="CHEBI:78442"/>
        <dbReference type="ChEBI" id="CHEBI:78522"/>
        <dbReference type="ChEBI" id="CHEBI:456215"/>
        <dbReference type="EC" id="6.1.1.14"/>
    </reaction>
</comment>
<dbReference type="OrthoDB" id="1545at2759"/>
<reference evidence="9 10" key="1">
    <citation type="journal article" date="2013" name="BMC Genomics">
        <title>Reconstruction of the lipid metabolism for the microalga Monoraphidium neglectum from its genome sequence reveals characteristics suitable for biofuel production.</title>
        <authorList>
            <person name="Bogen C."/>
            <person name="Al-Dilaimi A."/>
            <person name="Albersmeier A."/>
            <person name="Wichmann J."/>
            <person name="Grundmann M."/>
            <person name="Rupp O."/>
            <person name="Lauersen K.J."/>
            <person name="Blifernez-Klassen O."/>
            <person name="Kalinowski J."/>
            <person name="Goesmann A."/>
            <person name="Mussgnug J.H."/>
            <person name="Kruse O."/>
        </authorList>
    </citation>
    <scope>NUCLEOTIDE SEQUENCE [LARGE SCALE GENOMIC DNA]</scope>
    <source>
        <strain evidence="9 10">SAG 48.87</strain>
    </source>
</reference>
<evidence type="ECO:0000256" key="4">
    <source>
        <dbReference type="ARBA" id="ARBA00022741"/>
    </source>
</evidence>
<keyword evidence="6" id="KW-0648">Protein biosynthesis</keyword>
<dbReference type="GO" id="GO:0004820">
    <property type="term" value="F:glycine-tRNA ligase activity"/>
    <property type="evidence" value="ECO:0007669"/>
    <property type="project" value="UniProtKB-EC"/>
</dbReference>
<dbReference type="PRINTS" id="PR01045">
    <property type="entry name" value="TRNASYNTHGB"/>
</dbReference>
<organism evidence="9 10">
    <name type="scientific">Monoraphidium neglectum</name>
    <dbReference type="NCBI Taxonomy" id="145388"/>
    <lineage>
        <taxon>Eukaryota</taxon>
        <taxon>Viridiplantae</taxon>
        <taxon>Chlorophyta</taxon>
        <taxon>core chlorophytes</taxon>
        <taxon>Chlorophyceae</taxon>
        <taxon>CS clade</taxon>
        <taxon>Sphaeropleales</taxon>
        <taxon>Selenastraceae</taxon>
        <taxon>Monoraphidium</taxon>
    </lineage>
</organism>
<keyword evidence="3 9" id="KW-0436">Ligase</keyword>
<dbReference type="GO" id="GO:0009570">
    <property type="term" value="C:chloroplast stroma"/>
    <property type="evidence" value="ECO:0007669"/>
    <property type="project" value="TreeGrafter"/>
</dbReference>
<dbReference type="GO" id="GO:0005739">
    <property type="term" value="C:mitochondrion"/>
    <property type="evidence" value="ECO:0007669"/>
    <property type="project" value="TreeGrafter"/>
</dbReference>
<dbReference type="KEGG" id="mng:MNEG_15733"/>
<dbReference type="PANTHER" id="PTHR30075">
    <property type="entry name" value="GLYCYL-TRNA SYNTHETASE"/>
    <property type="match status" value="1"/>
</dbReference>
<dbReference type="RefSeq" id="XP_013891250.1">
    <property type="nucleotide sequence ID" value="XM_014035796.1"/>
</dbReference>
<dbReference type="PANTHER" id="PTHR30075:SF2">
    <property type="entry name" value="GLYCINE--TRNA LIGASE, CHLOROPLASTIC_MITOCHONDRIAL 2"/>
    <property type="match status" value="1"/>
</dbReference>
<keyword evidence="4" id="KW-0547">Nucleotide-binding</keyword>
<evidence type="ECO:0000313" key="10">
    <source>
        <dbReference type="Proteomes" id="UP000054498"/>
    </source>
</evidence>
<accession>A0A0D2MA34</accession>
<dbReference type="InterPro" id="IPR006194">
    <property type="entry name" value="Gly-tRNA-synth_heterodimer"/>
</dbReference>
<dbReference type="Pfam" id="PF02092">
    <property type="entry name" value="tRNA_synt_2f"/>
    <property type="match status" value="1"/>
</dbReference>
<dbReference type="Proteomes" id="UP000054498">
    <property type="component" value="Unassembled WGS sequence"/>
</dbReference>
<dbReference type="AlphaFoldDB" id="A0A0D2MA34"/>
<dbReference type="EC" id="6.1.1.14" evidence="2"/>
<name>A0A0D2MA34_9CHLO</name>
<dbReference type="GO" id="GO:0005524">
    <property type="term" value="F:ATP binding"/>
    <property type="evidence" value="ECO:0007669"/>
    <property type="project" value="UniProtKB-KW"/>
</dbReference>
<keyword evidence="5" id="KW-0067">ATP-binding</keyword>
<evidence type="ECO:0000256" key="6">
    <source>
        <dbReference type="ARBA" id="ARBA00022917"/>
    </source>
</evidence>
<proteinExistence type="inferred from homology"/>
<evidence type="ECO:0000256" key="3">
    <source>
        <dbReference type="ARBA" id="ARBA00022598"/>
    </source>
</evidence>
<dbReference type="GeneID" id="25733424"/>
<evidence type="ECO:0000256" key="5">
    <source>
        <dbReference type="ARBA" id="ARBA00022840"/>
    </source>
</evidence>
<dbReference type="PROSITE" id="PS50861">
    <property type="entry name" value="AA_TRNA_LIGASE_II_GLYAB"/>
    <property type="match status" value="1"/>
</dbReference>
<keyword evidence="7 9" id="KW-0030">Aminoacyl-tRNA synthetase</keyword>
<evidence type="ECO:0000256" key="8">
    <source>
        <dbReference type="ARBA" id="ARBA00047937"/>
    </source>
</evidence>
<dbReference type="InterPro" id="IPR015944">
    <property type="entry name" value="Gly-tRNA-synth_bsu"/>
</dbReference>
<gene>
    <name evidence="9" type="ORF">MNEG_15733</name>
</gene>
<evidence type="ECO:0000256" key="1">
    <source>
        <dbReference type="ARBA" id="ARBA00008226"/>
    </source>
</evidence>
<evidence type="ECO:0000313" key="9">
    <source>
        <dbReference type="EMBL" id="KIY92230.1"/>
    </source>
</evidence>
<comment type="similarity">
    <text evidence="1">Belongs to the class-II aminoacyl-tRNA synthetase family.</text>
</comment>
<evidence type="ECO:0000256" key="7">
    <source>
        <dbReference type="ARBA" id="ARBA00023146"/>
    </source>
</evidence>
<evidence type="ECO:0000256" key="2">
    <source>
        <dbReference type="ARBA" id="ARBA00012829"/>
    </source>
</evidence>